<organism evidence="2 3">
    <name type="scientific">Faecalicatena faecalis</name>
    <dbReference type="NCBI Taxonomy" id="2726362"/>
    <lineage>
        <taxon>Bacteria</taxon>
        <taxon>Bacillati</taxon>
        <taxon>Bacillota</taxon>
        <taxon>Clostridia</taxon>
        <taxon>Lachnospirales</taxon>
        <taxon>Lachnospiraceae</taxon>
        <taxon>Faecalicatena</taxon>
    </lineage>
</organism>
<evidence type="ECO:0000259" key="1">
    <source>
        <dbReference type="Pfam" id="PF14301"/>
    </source>
</evidence>
<name>A0ABS6D3E6_9FIRM</name>
<dbReference type="InterPro" id="IPR025484">
    <property type="entry name" value="DUF4376"/>
</dbReference>
<dbReference type="Pfam" id="PF14301">
    <property type="entry name" value="DUF4376"/>
    <property type="match status" value="1"/>
</dbReference>
<comment type="caution">
    <text evidence="2">The sequence shown here is derived from an EMBL/GenBank/DDBJ whole genome shotgun (WGS) entry which is preliminary data.</text>
</comment>
<gene>
    <name evidence="2" type="ORF">HGO97_007720</name>
</gene>
<reference evidence="2 3" key="1">
    <citation type="submission" date="2021-06" db="EMBL/GenBank/DDBJ databases">
        <title>Faecalicatena sp. nov. isolated from porcine feces.</title>
        <authorList>
            <person name="Oh B.S."/>
            <person name="Lee J.H."/>
        </authorList>
    </citation>
    <scope>NUCLEOTIDE SEQUENCE [LARGE SCALE GENOMIC DNA]</scope>
    <source>
        <strain evidence="2 3">AGMB00832</strain>
    </source>
</reference>
<accession>A0ABS6D3E6</accession>
<evidence type="ECO:0000313" key="2">
    <source>
        <dbReference type="EMBL" id="MBU3875696.1"/>
    </source>
</evidence>
<proteinExistence type="predicted"/>
<evidence type="ECO:0000313" key="3">
    <source>
        <dbReference type="Proteomes" id="UP000723714"/>
    </source>
</evidence>
<feature type="domain" description="DUF4376" evidence="1">
    <location>
        <begin position="88"/>
        <end position="189"/>
    </location>
</feature>
<protein>
    <submittedName>
        <fullName evidence="2">Acyl carrier protein</fullName>
    </submittedName>
</protein>
<dbReference type="EMBL" id="JABACJ020000005">
    <property type="protein sequence ID" value="MBU3875696.1"/>
    <property type="molecule type" value="Genomic_DNA"/>
</dbReference>
<keyword evidence="3" id="KW-1185">Reference proteome</keyword>
<sequence length="223" mass="24762">MKFKFKGSETIFEGSVKKVAQNMLLVQADRSIKGKDASVIEIVSDDGRTVAKYEGYATVYRTLEDATIYSNDGTIYTEQEEQQPDAEQIRTAKLAEVSNRCESTIFAGVDVTLSDGTTEHISLTEKDQINLFGKKSQLAAGVAKLEYHEDGQLCKYYSAEDMTAIITAAMQFVSYHTTYCNSLNAWIKGAESVEELSGIYYGAQIPDKYKSEVLKDYEAAQKA</sequence>
<dbReference type="Proteomes" id="UP000723714">
    <property type="component" value="Unassembled WGS sequence"/>
</dbReference>